<proteinExistence type="predicted"/>
<dbReference type="InterPro" id="IPR018699">
    <property type="entry name" value="DUF2203"/>
</dbReference>
<evidence type="ECO:0000313" key="2">
    <source>
        <dbReference type="Proteomes" id="UP001602013"/>
    </source>
</evidence>
<gene>
    <name evidence="1" type="ORF">ACFYXI_20375</name>
</gene>
<organism evidence="1 2">
    <name type="scientific">Microtetraspora malaysiensis</name>
    <dbReference type="NCBI Taxonomy" id="161358"/>
    <lineage>
        <taxon>Bacteria</taxon>
        <taxon>Bacillati</taxon>
        <taxon>Actinomycetota</taxon>
        <taxon>Actinomycetes</taxon>
        <taxon>Streptosporangiales</taxon>
        <taxon>Streptosporangiaceae</taxon>
        <taxon>Microtetraspora</taxon>
    </lineage>
</organism>
<dbReference type="Pfam" id="PF09969">
    <property type="entry name" value="DUF2203"/>
    <property type="match status" value="1"/>
</dbReference>
<dbReference type="PIRSF" id="PIRSF016498">
    <property type="entry name" value="UCP016498"/>
    <property type="match status" value="1"/>
</dbReference>
<dbReference type="RefSeq" id="WP_387413257.1">
    <property type="nucleotide sequence ID" value="NZ_CP191998.1"/>
</dbReference>
<dbReference type="Proteomes" id="UP001602013">
    <property type="component" value="Unassembled WGS sequence"/>
</dbReference>
<dbReference type="EMBL" id="JBIASD010000013">
    <property type="protein sequence ID" value="MFF3667951.1"/>
    <property type="molecule type" value="Genomic_DNA"/>
</dbReference>
<keyword evidence="2" id="KW-1185">Reference proteome</keyword>
<protein>
    <submittedName>
        <fullName evidence="1">DUF2203 domain-containing protein</fullName>
    </submittedName>
</protein>
<comment type="caution">
    <text evidence="1">The sequence shown here is derived from an EMBL/GenBank/DDBJ whole genome shotgun (WGS) entry which is preliminary data.</text>
</comment>
<accession>A0ABW6SSG7</accession>
<name>A0ABW6SSG7_9ACTN</name>
<reference evidence="1 2" key="1">
    <citation type="submission" date="2024-10" db="EMBL/GenBank/DDBJ databases">
        <title>The Natural Products Discovery Center: Release of the First 8490 Sequenced Strains for Exploring Actinobacteria Biosynthetic Diversity.</title>
        <authorList>
            <person name="Kalkreuter E."/>
            <person name="Kautsar S.A."/>
            <person name="Yang D."/>
            <person name="Bader C.D."/>
            <person name="Teijaro C.N."/>
            <person name="Fluegel L."/>
            <person name="Davis C.M."/>
            <person name="Simpson J.R."/>
            <person name="Lauterbach L."/>
            <person name="Steele A.D."/>
            <person name="Gui C."/>
            <person name="Meng S."/>
            <person name="Li G."/>
            <person name="Viehrig K."/>
            <person name="Ye F."/>
            <person name="Su P."/>
            <person name="Kiefer A.F."/>
            <person name="Nichols A."/>
            <person name="Cepeda A.J."/>
            <person name="Yan W."/>
            <person name="Fan B."/>
            <person name="Jiang Y."/>
            <person name="Adhikari A."/>
            <person name="Zheng C.-J."/>
            <person name="Schuster L."/>
            <person name="Cowan T.M."/>
            <person name="Smanski M.J."/>
            <person name="Chevrette M.G."/>
            <person name="De Carvalho L.P.S."/>
            <person name="Shen B."/>
        </authorList>
    </citation>
    <scope>NUCLEOTIDE SEQUENCE [LARGE SCALE GENOMIC DNA]</scope>
    <source>
        <strain evidence="1 2">NPDC002173</strain>
    </source>
</reference>
<sequence>MDRIFSLDEARSLMPDVRAKVADLVALRADLAEISFDLADAGSSPLGGIPERKALEARIGEILLWFGDQGIELKGAAPILVDFPAELDDESVRLCWVEGETDLAWYHRTELGFAGRRPLPR</sequence>
<evidence type="ECO:0000313" key="1">
    <source>
        <dbReference type="EMBL" id="MFF3667951.1"/>
    </source>
</evidence>